<protein>
    <submittedName>
        <fullName evidence="1">Uncharacterized protein</fullName>
    </submittedName>
</protein>
<evidence type="ECO:0000313" key="2">
    <source>
        <dbReference type="Proteomes" id="UP000308600"/>
    </source>
</evidence>
<gene>
    <name evidence="1" type="ORF">BDN72DRAFT_959293</name>
</gene>
<evidence type="ECO:0000313" key="1">
    <source>
        <dbReference type="EMBL" id="TFK69783.1"/>
    </source>
</evidence>
<sequence>MDNVNHIQDNGVVPDFGKAKGRTIICCFDGPGNKFGENSNVVRFFRALKKDAPEQLVYYQPGIGTYTKYQPLTSFFSTLLSKVDEALALYLNEHVKEGFVMQNYKEGDKIYLFGFSRGAYIARGVAEMLYQVFDLHD</sequence>
<keyword evidence="2" id="KW-1185">Reference proteome</keyword>
<organism evidence="1 2">
    <name type="scientific">Pluteus cervinus</name>
    <dbReference type="NCBI Taxonomy" id="181527"/>
    <lineage>
        <taxon>Eukaryota</taxon>
        <taxon>Fungi</taxon>
        <taxon>Dikarya</taxon>
        <taxon>Basidiomycota</taxon>
        <taxon>Agaricomycotina</taxon>
        <taxon>Agaricomycetes</taxon>
        <taxon>Agaricomycetidae</taxon>
        <taxon>Agaricales</taxon>
        <taxon>Pluteineae</taxon>
        <taxon>Pluteaceae</taxon>
        <taxon>Pluteus</taxon>
    </lineage>
</organism>
<reference evidence="1 2" key="1">
    <citation type="journal article" date="2019" name="Nat. Ecol. Evol.">
        <title>Megaphylogeny resolves global patterns of mushroom evolution.</title>
        <authorList>
            <person name="Varga T."/>
            <person name="Krizsan K."/>
            <person name="Foldi C."/>
            <person name="Dima B."/>
            <person name="Sanchez-Garcia M."/>
            <person name="Sanchez-Ramirez S."/>
            <person name="Szollosi G.J."/>
            <person name="Szarkandi J.G."/>
            <person name="Papp V."/>
            <person name="Albert L."/>
            <person name="Andreopoulos W."/>
            <person name="Angelini C."/>
            <person name="Antonin V."/>
            <person name="Barry K.W."/>
            <person name="Bougher N.L."/>
            <person name="Buchanan P."/>
            <person name="Buyck B."/>
            <person name="Bense V."/>
            <person name="Catcheside P."/>
            <person name="Chovatia M."/>
            <person name="Cooper J."/>
            <person name="Damon W."/>
            <person name="Desjardin D."/>
            <person name="Finy P."/>
            <person name="Geml J."/>
            <person name="Haridas S."/>
            <person name="Hughes K."/>
            <person name="Justo A."/>
            <person name="Karasinski D."/>
            <person name="Kautmanova I."/>
            <person name="Kiss B."/>
            <person name="Kocsube S."/>
            <person name="Kotiranta H."/>
            <person name="LaButti K.M."/>
            <person name="Lechner B.E."/>
            <person name="Liimatainen K."/>
            <person name="Lipzen A."/>
            <person name="Lukacs Z."/>
            <person name="Mihaltcheva S."/>
            <person name="Morgado L.N."/>
            <person name="Niskanen T."/>
            <person name="Noordeloos M.E."/>
            <person name="Ohm R.A."/>
            <person name="Ortiz-Santana B."/>
            <person name="Ovrebo C."/>
            <person name="Racz N."/>
            <person name="Riley R."/>
            <person name="Savchenko A."/>
            <person name="Shiryaev A."/>
            <person name="Soop K."/>
            <person name="Spirin V."/>
            <person name="Szebenyi C."/>
            <person name="Tomsovsky M."/>
            <person name="Tulloss R.E."/>
            <person name="Uehling J."/>
            <person name="Grigoriev I.V."/>
            <person name="Vagvolgyi C."/>
            <person name="Papp T."/>
            <person name="Martin F.M."/>
            <person name="Miettinen O."/>
            <person name="Hibbett D.S."/>
            <person name="Nagy L.G."/>
        </authorList>
    </citation>
    <scope>NUCLEOTIDE SEQUENCE [LARGE SCALE GENOMIC DNA]</scope>
    <source>
        <strain evidence="1 2">NL-1719</strain>
    </source>
</reference>
<accession>A0ACD3AVN9</accession>
<proteinExistence type="predicted"/>
<name>A0ACD3AVN9_9AGAR</name>
<dbReference type="Proteomes" id="UP000308600">
    <property type="component" value="Unassembled WGS sequence"/>
</dbReference>
<dbReference type="EMBL" id="ML208324">
    <property type="protein sequence ID" value="TFK69783.1"/>
    <property type="molecule type" value="Genomic_DNA"/>
</dbReference>